<name>A0AA37SMK4_9BACT</name>
<evidence type="ECO:0000313" key="2">
    <source>
        <dbReference type="Proteomes" id="UP001156666"/>
    </source>
</evidence>
<dbReference type="InterPro" id="IPR046732">
    <property type="entry name" value="DUF6624"/>
</dbReference>
<proteinExistence type="predicted"/>
<comment type="caution">
    <text evidence="1">The sequence shown here is derived from an EMBL/GenBank/DDBJ whole genome shotgun (WGS) entry which is preliminary data.</text>
</comment>
<reference evidence="1" key="2">
    <citation type="submission" date="2023-01" db="EMBL/GenBank/DDBJ databases">
        <title>Draft genome sequence of Portibacter lacus strain NBRC 108769.</title>
        <authorList>
            <person name="Sun Q."/>
            <person name="Mori K."/>
        </authorList>
    </citation>
    <scope>NUCLEOTIDE SEQUENCE</scope>
    <source>
        <strain evidence="1">NBRC 108769</strain>
    </source>
</reference>
<protein>
    <submittedName>
        <fullName evidence="1">Uncharacterized protein</fullName>
    </submittedName>
</protein>
<accession>A0AA37SMK4</accession>
<evidence type="ECO:0000313" key="1">
    <source>
        <dbReference type="EMBL" id="GLR17483.1"/>
    </source>
</evidence>
<dbReference type="Pfam" id="PF20329">
    <property type="entry name" value="DUF6624"/>
    <property type="match status" value="1"/>
</dbReference>
<dbReference type="EMBL" id="BSOH01000012">
    <property type="protein sequence ID" value="GLR17483.1"/>
    <property type="molecule type" value="Genomic_DNA"/>
</dbReference>
<organism evidence="1 2">
    <name type="scientific">Portibacter lacus</name>
    <dbReference type="NCBI Taxonomy" id="1099794"/>
    <lineage>
        <taxon>Bacteria</taxon>
        <taxon>Pseudomonadati</taxon>
        <taxon>Bacteroidota</taxon>
        <taxon>Saprospiria</taxon>
        <taxon>Saprospirales</taxon>
        <taxon>Haliscomenobacteraceae</taxon>
        <taxon>Portibacter</taxon>
    </lineage>
</organism>
<dbReference type="Proteomes" id="UP001156666">
    <property type="component" value="Unassembled WGS sequence"/>
</dbReference>
<reference evidence="1" key="1">
    <citation type="journal article" date="2014" name="Int. J. Syst. Evol. Microbiol.">
        <title>Complete genome sequence of Corynebacterium casei LMG S-19264T (=DSM 44701T), isolated from a smear-ripened cheese.</title>
        <authorList>
            <consortium name="US DOE Joint Genome Institute (JGI-PGF)"/>
            <person name="Walter F."/>
            <person name="Albersmeier A."/>
            <person name="Kalinowski J."/>
            <person name="Ruckert C."/>
        </authorList>
    </citation>
    <scope>NUCLEOTIDE SEQUENCE</scope>
    <source>
        <strain evidence="1">NBRC 108769</strain>
    </source>
</reference>
<dbReference type="AlphaFoldDB" id="A0AA37SMK4"/>
<gene>
    <name evidence="1" type="ORF">GCM10007940_20980</name>
</gene>
<sequence>MKDKKEKMSMKYFLIVVIFFLLSWSSVYAQSDYDFKVAEAWDFFKENQWKEAGIKYLEAFEIEKSYYSVNDKYNAGKALAEAGMLDEAFDQFFYLANHRKYFNYHFILESDDLLALKKDPRWGELVELVKKNKEYNEVGMDADAVYILDKIRIEYDLQNAERIKLGKEKGYQSQEMVALRAAHQPLKEAHLKQILELLDEKGFLGPEEIGVKNRNTVFNILRRARIETHDEYLPIFEEAFSKDKLTPNQYASIIDRISLFHENRQVYGTIFDYDKESEIYYLLPIKNPENVNLKRAEIGAMSIEERCESSNMKWDLEEHKKMTIEYDGSHSK</sequence>
<keyword evidence="2" id="KW-1185">Reference proteome</keyword>
<dbReference type="RefSeq" id="WP_235295133.1">
    <property type="nucleotide sequence ID" value="NZ_BSOH01000012.1"/>
</dbReference>